<dbReference type="InterPro" id="IPR053204">
    <property type="entry name" value="Oxopyrrolidines_Biosynth-assoc"/>
</dbReference>
<proteinExistence type="predicted"/>
<protein>
    <submittedName>
        <fullName evidence="1">Uncharacterized protein</fullName>
    </submittedName>
</protein>
<sequence length="331" mass="37403">MTTNTTENAAERQRLEGFFSASRQGILDSIRRDPTNDGGLMQNIQFAIQYPQDILLRNGMRKSDMYLEIELKDLWWKTIEAAKFYPADDEGRQYRLIAWIAGARGRPPVSSTQQDTYVADGGKILWKDLPFFQEALESAWADRASLSKVEWTNLNAFVSRLMQVTGMDLMSFGLETIREALEEGRPLFMMAGEGQQGERCIADLLPATLLWLRHSHGFMKIMTVVVERAIKEGLERPSGCGGNVMPGELAVASEVSRGGLSLARRRFWRLRLLEIGQMEGGAEGNNDATVADACEWAKRIGTWNLDWPAELKDVPGWEEAIRYRPNPMPRN</sequence>
<dbReference type="PANTHER" id="PTHR38797">
    <property type="entry name" value="NUCLEAR PORE COMPLEX PROTEIN NUP85-RELATED"/>
    <property type="match status" value="1"/>
</dbReference>
<keyword evidence="2" id="KW-1185">Reference proteome</keyword>
<gene>
    <name evidence="1" type="ORF">AWRI4620_LOCUS3416</name>
</gene>
<evidence type="ECO:0000313" key="1">
    <source>
        <dbReference type="EMBL" id="CAD0109161.1"/>
    </source>
</evidence>
<dbReference type="Proteomes" id="UP000745764">
    <property type="component" value="Unassembled WGS sequence"/>
</dbReference>
<evidence type="ECO:0000313" key="2">
    <source>
        <dbReference type="Proteomes" id="UP000745764"/>
    </source>
</evidence>
<dbReference type="AlphaFoldDB" id="A0A9N8KG78"/>
<name>A0A9N8KG78_9PEZI</name>
<accession>A0A9N8KG78</accession>
<dbReference type="EMBL" id="CAINUL010000003">
    <property type="protein sequence ID" value="CAD0109161.1"/>
    <property type="molecule type" value="Genomic_DNA"/>
</dbReference>
<comment type="caution">
    <text evidence="1">The sequence shown here is derived from an EMBL/GenBank/DDBJ whole genome shotgun (WGS) entry which is preliminary data.</text>
</comment>
<organism evidence="1 2">
    <name type="scientific">Aureobasidium uvarum</name>
    <dbReference type="NCBI Taxonomy" id="2773716"/>
    <lineage>
        <taxon>Eukaryota</taxon>
        <taxon>Fungi</taxon>
        <taxon>Dikarya</taxon>
        <taxon>Ascomycota</taxon>
        <taxon>Pezizomycotina</taxon>
        <taxon>Dothideomycetes</taxon>
        <taxon>Dothideomycetidae</taxon>
        <taxon>Dothideales</taxon>
        <taxon>Saccotheciaceae</taxon>
        <taxon>Aureobasidium</taxon>
    </lineage>
</organism>
<reference evidence="1" key="1">
    <citation type="submission" date="2020-06" db="EMBL/GenBank/DDBJ databases">
        <authorList>
            <person name="Onetto C."/>
        </authorList>
    </citation>
    <scope>NUCLEOTIDE SEQUENCE</scope>
</reference>
<dbReference type="Pfam" id="PF12311">
    <property type="entry name" value="DUF3632"/>
    <property type="match status" value="1"/>
</dbReference>
<dbReference type="InterPro" id="IPR022085">
    <property type="entry name" value="OpdG"/>
</dbReference>
<dbReference type="OrthoDB" id="3350591at2759"/>